<dbReference type="GO" id="GO:0004029">
    <property type="term" value="F:aldehyde dehydrogenase (NAD+) activity"/>
    <property type="evidence" value="ECO:0007669"/>
    <property type="project" value="TreeGrafter"/>
</dbReference>
<gene>
    <name evidence="9" type="ORF">SAMN04488102_12026</name>
</gene>
<dbReference type="PANTHER" id="PTHR43570:SF16">
    <property type="entry name" value="ALDEHYDE DEHYDROGENASE TYPE III, ISOFORM Q"/>
    <property type="match status" value="1"/>
</dbReference>
<evidence type="ECO:0000256" key="3">
    <source>
        <dbReference type="ARBA" id="ARBA00023027"/>
    </source>
</evidence>
<accession>A0A1I1LCN3</accession>
<organism evidence="9 10">
    <name type="scientific">Alkalibacterium subtropicum</name>
    <dbReference type="NCBI Taxonomy" id="753702"/>
    <lineage>
        <taxon>Bacteria</taxon>
        <taxon>Bacillati</taxon>
        <taxon>Bacillota</taxon>
        <taxon>Bacilli</taxon>
        <taxon>Lactobacillales</taxon>
        <taxon>Carnobacteriaceae</taxon>
        <taxon>Alkalibacterium</taxon>
    </lineage>
</organism>
<evidence type="ECO:0000256" key="1">
    <source>
        <dbReference type="ARBA" id="ARBA00009986"/>
    </source>
</evidence>
<keyword evidence="10" id="KW-1185">Reference proteome</keyword>
<dbReference type="InterPro" id="IPR029510">
    <property type="entry name" value="Ald_DH_CS_GLU"/>
</dbReference>
<reference evidence="10" key="1">
    <citation type="submission" date="2016-10" db="EMBL/GenBank/DDBJ databases">
        <authorList>
            <person name="Varghese N."/>
            <person name="Submissions S."/>
        </authorList>
    </citation>
    <scope>NUCLEOTIDE SEQUENCE [LARGE SCALE GENOMIC DNA]</scope>
    <source>
        <strain evidence="10">DSM 23664</strain>
    </source>
</reference>
<name>A0A1I1LCN3_9LACT</name>
<sequence>MDLGRVVSEMTDLKAEKEHWLTLQRAQKEQVEADVKTAYRKRIDRLNRLERLIENHESEWFDALHADLGKPEMESYTSEIVTVLNEIDHMKRHLKRWMKDEPRLSRTAIGKTEYTVTRKPYGSVLLLSPWNYPVQLTLVPLVGAVAAGNRIFVKPSEKSRTVSHLLKNTLSQYFDPEEIVVVEGEADTAQALLEMNWDHIFFTGSSEVGRKVYEAASRTLTPVTLELGGKNPCIVDESLCTRETVKKIIWGKFLNAGQTCIAPDTVYIQASVQEKFTKLAIETIREFYGREPEKSKDLGRLIDAEHFDKLKGYLTQGDIVYGGSGRREALFMEPTVMINIASDSPLATEEIFGPILPIVSYESLADLLEVLKQREAPLVTYLFTEKSSRIEEVEQSLKTGALMVGQVIFHGSDPKIPFGGVGNSGMGRYHGHSSYECFTYEHVLYHQKKDYANKMIFPPYQYGALKTLKNIRKWFG</sequence>
<dbReference type="EMBL" id="FOLT01000020">
    <property type="protein sequence ID" value="SFC70781.1"/>
    <property type="molecule type" value="Genomic_DNA"/>
</dbReference>
<evidence type="ECO:0000256" key="6">
    <source>
        <dbReference type="PROSITE-ProRule" id="PRU10007"/>
    </source>
</evidence>
<feature type="domain" description="Aldehyde dehydrogenase" evidence="8">
    <location>
        <begin position="23"/>
        <end position="440"/>
    </location>
</feature>
<dbReference type="InterPro" id="IPR012394">
    <property type="entry name" value="Aldehyde_DH_NAD(P)"/>
</dbReference>
<proteinExistence type="inferred from homology"/>
<dbReference type="FunFam" id="3.40.605.10:FF:000004">
    <property type="entry name" value="Aldehyde dehydrogenase"/>
    <property type="match status" value="1"/>
</dbReference>
<dbReference type="InterPro" id="IPR016160">
    <property type="entry name" value="Ald_DH_CS_CYS"/>
</dbReference>
<protein>
    <recommendedName>
        <fullName evidence="4">Aldehyde dehydrogenase</fullName>
    </recommendedName>
</protein>
<dbReference type="PANTHER" id="PTHR43570">
    <property type="entry name" value="ALDEHYDE DEHYDROGENASE"/>
    <property type="match status" value="1"/>
</dbReference>
<dbReference type="CDD" id="cd07087">
    <property type="entry name" value="ALDH_F3-13-14_CALDH-like"/>
    <property type="match status" value="1"/>
</dbReference>
<keyword evidence="3" id="KW-0520">NAD</keyword>
<evidence type="ECO:0000259" key="8">
    <source>
        <dbReference type="Pfam" id="PF00171"/>
    </source>
</evidence>
<evidence type="ECO:0000256" key="2">
    <source>
        <dbReference type="ARBA" id="ARBA00023002"/>
    </source>
</evidence>
<dbReference type="PROSITE" id="PS00687">
    <property type="entry name" value="ALDEHYDE_DEHYDR_GLU"/>
    <property type="match status" value="1"/>
</dbReference>
<feature type="active site" evidence="5 6">
    <location>
        <position position="226"/>
    </location>
</feature>
<dbReference type="PROSITE" id="PS00070">
    <property type="entry name" value="ALDEHYDE_DEHYDR_CYS"/>
    <property type="match status" value="1"/>
</dbReference>
<dbReference type="STRING" id="753702.SAMN04488102_12026"/>
<evidence type="ECO:0000256" key="7">
    <source>
        <dbReference type="RuleBase" id="RU003345"/>
    </source>
</evidence>
<dbReference type="InterPro" id="IPR016161">
    <property type="entry name" value="Ald_DH/histidinol_DH"/>
</dbReference>
<feature type="active site" evidence="5">
    <location>
        <position position="260"/>
    </location>
</feature>
<evidence type="ECO:0000256" key="4">
    <source>
        <dbReference type="PIRNR" id="PIRNR036492"/>
    </source>
</evidence>
<evidence type="ECO:0000313" key="10">
    <source>
        <dbReference type="Proteomes" id="UP000199612"/>
    </source>
</evidence>
<dbReference type="AlphaFoldDB" id="A0A1I1LCN3"/>
<dbReference type="Pfam" id="PF00171">
    <property type="entry name" value="Aldedh"/>
    <property type="match status" value="1"/>
</dbReference>
<dbReference type="GO" id="GO:0006081">
    <property type="term" value="P:aldehyde metabolic process"/>
    <property type="evidence" value="ECO:0007669"/>
    <property type="project" value="InterPro"/>
</dbReference>
<keyword evidence="2 4" id="KW-0560">Oxidoreductase</keyword>
<dbReference type="PIRSF" id="PIRSF036492">
    <property type="entry name" value="ALDH"/>
    <property type="match status" value="1"/>
</dbReference>
<dbReference type="GO" id="GO:0005737">
    <property type="term" value="C:cytoplasm"/>
    <property type="evidence" value="ECO:0007669"/>
    <property type="project" value="TreeGrafter"/>
</dbReference>
<dbReference type="Gene3D" id="3.40.309.10">
    <property type="entry name" value="Aldehyde Dehydrogenase, Chain A, domain 2"/>
    <property type="match status" value="1"/>
</dbReference>
<dbReference type="OrthoDB" id="9762913at2"/>
<comment type="similarity">
    <text evidence="1 4 7">Belongs to the aldehyde dehydrogenase family.</text>
</comment>
<dbReference type="InterPro" id="IPR016162">
    <property type="entry name" value="Ald_DH_N"/>
</dbReference>
<dbReference type="InterPro" id="IPR015590">
    <property type="entry name" value="Aldehyde_DH_dom"/>
</dbReference>
<dbReference type="InterPro" id="IPR016163">
    <property type="entry name" value="Ald_DH_C"/>
</dbReference>
<dbReference type="Proteomes" id="UP000199612">
    <property type="component" value="Unassembled WGS sequence"/>
</dbReference>
<dbReference type="FunFam" id="3.40.309.10:FF:000003">
    <property type="entry name" value="Aldehyde dehydrogenase"/>
    <property type="match status" value="1"/>
</dbReference>
<dbReference type="SUPFAM" id="SSF53720">
    <property type="entry name" value="ALDH-like"/>
    <property type="match status" value="1"/>
</dbReference>
<dbReference type="Gene3D" id="3.40.605.10">
    <property type="entry name" value="Aldehyde Dehydrogenase, Chain A, domain 1"/>
    <property type="match status" value="1"/>
</dbReference>
<evidence type="ECO:0000313" key="9">
    <source>
        <dbReference type="EMBL" id="SFC70781.1"/>
    </source>
</evidence>
<evidence type="ECO:0000256" key="5">
    <source>
        <dbReference type="PIRSR" id="PIRSR036492-1"/>
    </source>
</evidence>